<name>A0ABV2M0G7_9FIRM</name>
<evidence type="ECO:0000259" key="2">
    <source>
        <dbReference type="SMART" id="SM00642"/>
    </source>
</evidence>
<accession>A0ABV2M0G7</accession>
<dbReference type="SMART" id="SM00642">
    <property type="entry name" value="Aamy"/>
    <property type="match status" value="1"/>
</dbReference>
<sequence>MVELGGKVVYQIYPKSFQDTDGDGFGDLRGVIEHLDYLAELGVDYLWITPFFTSPQYDNEYDIADYRNIDPRYGTMEDFDELVREAAKRGMYLMMDMVLNHTSTKHEWFQKALKGDPKYRNYYIFKKGKNGLPPTNWVSKFGGNAWSYLPETDEYYLHLFHVTQADLNWENPEVRQDIYDTVNFWLEKGVKGLRFDVINLISKPDVYEDDLEGDGHRFYTDGPKIHQYLQELNENTFGKYDDVVTVGEMSSTTLENSIRYSNPESNELSMIFSFHHLKVDYPSGNKWEIEPFRFHDLKKHLFTWQEEMEKGGGWNALFWCNHDQPRIVSRIGNEKEYRVKSAKCLATAIHGLKGTPYIYQGEEIGMTNAGYTSIDEYMDIESLNYYNILKLQGKSEEEVIRILGAKSRDNSRTPMQWDASENAGFTKGTPWLKVCDRYKEINTESRHEPDSVFQYYKELVKLRKELPVIQKGAVTPLLREDKEILAYKREYQGKELYVFCNFFDGEVKVPYSIPEDCKSILSNYGEEISPRELVLRPYEAVMFLR</sequence>
<organism evidence="3 4">
    <name type="scientific">Blautia caecimuris</name>
    <dbReference type="NCBI Taxonomy" id="1796615"/>
    <lineage>
        <taxon>Bacteria</taxon>
        <taxon>Bacillati</taxon>
        <taxon>Bacillota</taxon>
        <taxon>Clostridia</taxon>
        <taxon>Lachnospirales</taxon>
        <taxon>Lachnospiraceae</taxon>
        <taxon>Blautia</taxon>
    </lineage>
</organism>
<dbReference type="Proteomes" id="UP001549106">
    <property type="component" value="Unassembled WGS sequence"/>
</dbReference>
<dbReference type="EC" id="3.2.1.93" evidence="1"/>
<gene>
    <name evidence="3" type="ORF">ABID24_001181</name>
</gene>
<evidence type="ECO:0000313" key="4">
    <source>
        <dbReference type="Proteomes" id="UP001549106"/>
    </source>
</evidence>
<dbReference type="SUPFAM" id="SSF51011">
    <property type="entry name" value="Glycosyl hydrolase domain"/>
    <property type="match status" value="1"/>
</dbReference>
<keyword evidence="3" id="KW-0326">Glycosidase</keyword>
<dbReference type="Pfam" id="PF00128">
    <property type="entry name" value="Alpha-amylase"/>
    <property type="match status" value="1"/>
</dbReference>
<dbReference type="SUPFAM" id="SSF51445">
    <property type="entry name" value="(Trans)glycosidases"/>
    <property type="match status" value="1"/>
</dbReference>
<keyword evidence="3" id="KW-0378">Hydrolase</keyword>
<keyword evidence="4" id="KW-1185">Reference proteome</keyword>
<dbReference type="Gene3D" id="3.90.400.10">
    <property type="entry name" value="Oligo-1,6-glucosidase, Domain 2"/>
    <property type="match status" value="1"/>
</dbReference>
<dbReference type="InterPro" id="IPR012769">
    <property type="entry name" value="Trehalose_TreC"/>
</dbReference>
<dbReference type="InterPro" id="IPR006047">
    <property type="entry name" value="GH13_cat_dom"/>
</dbReference>
<dbReference type="PANTHER" id="PTHR10357:SF217">
    <property type="entry name" value="TREHALOSE-6-PHOSPHATE HYDROLASE"/>
    <property type="match status" value="1"/>
</dbReference>
<dbReference type="PANTHER" id="PTHR10357">
    <property type="entry name" value="ALPHA-AMYLASE FAMILY MEMBER"/>
    <property type="match status" value="1"/>
</dbReference>
<dbReference type="InterPro" id="IPR013780">
    <property type="entry name" value="Glyco_hydro_b"/>
</dbReference>
<comment type="caution">
    <text evidence="3">The sequence shown here is derived from an EMBL/GenBank/DDBJ whole genome shotgun (WGS) entry which is preliminary data.</text>
</comment>
<dbReference type="Gene3D" id="2.60.40.1180">
    <property type="entry name" value="Golgi alpha-mannosidase II"/>
    <property type="match status" value="1"/>
</dbReference>
<dbReference type="InterPro" id="IPR045857">
    <property type="entry name" value="O16G_dom_2"/>
</dbReference>
<dbReference type="NCBIfam" id="NF008183">
    <property type="entry name" value="PRK10933.1"/>
    <property type="match status" value="1"/>
</dbReference>
<protein>
    <recommendedName>
        <fullName evidence="1">Alpha,alpha-phosphotrehalase</fullName>
        <ecNumber evidence="1">3.2.1.93</ecNumber>
    </recommendedName>
</protein>
<evidence type="ECO:0000313" key="3">
    <source>
        <dbReference type="EMBL" id="MET3749946.1"/>
    </source>
</evidence>
<dbReference type="RefSeq" id="WP_257464277.1">
    <property type="nucleotide sequence ID" value="NZ_JANJZT010000006.1"/>
</dbReference>
<dbReference type="GO" id="GO:0008788">
    <property type="term" value="F:alpha,alpha-phosphotrehalase activity"/>
    <property type="evidence" value="ECO:0007669"/>
    <property type="project" value="UniProtKB-EC"/>
</dbReference>
<reference evidence="3 4" key="1">
    <citation type="submission" date="2024-06" db="EMBL/GenBank/DDBJ databases">
        <title>Genomic Encyclopedia of Type Strains, Phase IV (KMG-IV): sequencing the most valuable type-strain genomes for metagenomic binning, comparative biology and taxonomic classification.</title>
        <authorList>
            <person name="Goeker M."/>
        </authorList>
    </citation>
    <scope>NUCLEOTIDE SEQUENCE [LARGE SCALE GENOMIC DNA]</scope>
    <source>
        <strain evidence="3 4">DSM 29492</strain>
    </source>
</reference>
<dbReference type="Gene3D" id="3.20.20.80">
    <property type="entry name" value="Glycosidases"/>
    <property type="match status" value="1"/>
</dbReference>
<dbReference type="CDD" id="cd11333">
    <property type="entry name" value="AmyAc_SI_OligoGlu_DGase"/>
    <property type="match status" value="1"/>
</dbReference>
<dbReference type="InterPro" id="IPR017853">
    <property type="entry name" value="GH"/>
</dbReference>
<dbReference type="NCBIfam" id="TIGR02403">
    <property type="entry name" value="trehalose_treC"/>
    <property type="match status" value="1"/>
</dbReference>
<evidence type="ECO:0000256" key="1">
    <source>
        <dbReference type="NCBIfam" id="TIGR02403"/>
    </source>
</evidence>
<proteinExistence type="predicted"/>
<feature type="domain" description="Glycosyl hydrolase family 13 catalytic" evidence="2">
    <location>
        <begin position="11"/>
        <end position="412"/>
    </location>
</feature>
<dbReference type="EMBL" id="JBEPMJ010000006">
    <property type="protein sequence ID" value="MET3749946.1"/>
    <property type="molecule type" value="Genomic_DNA"/>
</dbReference>